<name>A0A0S4J2Z2_BODSA</name>
<dbReference type="Proteomes" id="UP000051952">
    <property type="component" value="Unassembled WGS sequence"/>
</dbReference>
<dbReference type="AlphaFoldDB" id="A0A0S4J2Z2"/>
<proteinExistence type="predicted"/>
<keyword evidence="1" id="KW-0175">Coiled coil</keyword>
<feature type="region of interest" description="Disordered" evidence="2">
    <location>
        <begin position="1"/>
        <end position="43"/>
    </location>
</feature>
<feature type="compositionally biased region" description="Basic and acidic residues" evidence="2">
    <location>
        <begin position="417"/>
        <end position="429"/>
    </location>
</feature>
<dbReference type="EMBL" id="CYKH01000935">
    <property type="protein sequence ID" value="CUG69478.1"/>
    <property type="molecule type" value="Genomic_DNA"/>
</dbReference>
<sequence>MRVPLEPHANLAAAAHHHRRAPSAEAGSGGSDEGVRHKPILQARRNQYEDYRNMKDRDFQSIHEEVSHLRQSTRDQERIIAILKEEKSRLLAELLQKGKDLQHLKDVMKRPTHSAEERNVLEELKRTLADRECSVDELKSEVVRLNNVHQRALEDYDDVLTQVKQMEQQVYNAQQEAAHRAADAERLKRDIELLNEEMTARVNNINHVVNVAAEVGKRDASTDHHLLEEQLETWKQKYDDLQTQLKRAQDEEQRQKELALRQQAAANEVASEKSELLAEVRRQQTLLGEMDELKAQIDAFRIDKATTEELLREKLHVALVDIHEEKEISRRLMAEVDAKEDIIAGKDREVAKVQREFEARLDEALAGHKATHREVEEKLTKALTDAQRENVQNAEEAARLTLRHEALLKKLRDAEVEHSNTVTERDGHKSAAQSQMSQIQELQATLREAQSALEEAFHEIETLRAQLSQQHAPSSSPVRTSPTAAHHLEQYEILRQSTDLQHRQDVTALQSTHQAALEALASEAARQNEALLVEIAALREAQSEHDHIRHETLANEVDQLMHALETATTALEAERAEKVILSEQLASMTAQVHAVNAQQDQAANMAALQSHTVALERQVSELETHLHTAVDALEAARKEIEALHVASQVASDDHTKALENAAAGAVDAATASASANADKRVERLEKEKKQLQEKMKATEVDRDDKQKSLDIRGQQLRQEADATRIAQEGMRNAQTALAQEKLDRAHDAAEHEKALATFMAAHEDDINDLHGELEAAKATIVTLTADNEKMKNIQMHW</sequence>
<feature type="coiled-coil region" evidence="1">
    <location>
        <begin position="121"/>
        <end position="258"/>
    </location>
</feature>
<evidence type="ECO:0000256" key="1">
    <source>
        <dbReference type="SAM" id="Coils"/>
    </source>
</evidence>
<feature type="coiled-coil region" evidence="1">
    <location>
        <begin position="674"/>
        <end position="708"/>
    </location>
</feature>
<feature type="coiled-coil region" evidence="1">
    <location>
        <begin position="759"/>
        <end position="793"/>
    </location>
</feature>
<protein>
    <submittedName>
        <fullName evidence="3">Uncharacterized protein</fullName>
    </submittedName>
</protein>
<dbReference type="OMA" id="HHETHEK"/>
<feature type="coiled-coil region" evidence="1">
    <location>
        <begin position="521"/>
        <end position="591"/>
    </location>
</feature>
<feature type="region of interest" description="Disordered" evidence="2">
    <location>
        <begin position="417"/>
        <end position="436"/>
    </location>
</feature>
<evidence type="ECO:0000256" key="2">
    <source>
        <dbReference type="SAM" id="MobiDB-lite"/>
    </source>
</evidence>
<feature type="compositionally biased region" description="Low complexity" evidence="2">
    <location>
        <begin position="1"/>
        <end position="14"/>
    </location>
</feature>
<gene>
    <name evidence="3" type="ORF">BSAL_83370</name>
</gene>
<evidence type="ECO:0000313" key="3">
    <source>
        <dbReference type="EMBL" id="CUG69478.1"/>
    </source>
</evidence>
<reference evidence="4" key="1">
    <citation type="submission" date="2015-09" db="EMBL/GenBank/DDBJ databases">
        <authorList>
            <consortium name="Pathogen Informatics"/>
        </authorList>
    </citation>
    <scope>NUCLEOTIDE SEQUENCE [LARGE SCALE GENOMIC DNA]</scope>
    <source>
        <strain evidence="4">Lake Konstanz</strain>
    </source>
</reference>
<organism evidence="3 4">
    <name type="scientific">Bodo saltans</name>
    <name type="common">Flagellated protozoan</name>
    <dbReference type="NCBI Taxonomy" id="75058"/>
    <lineage>
        <taxon>Eukaryota</taxon>
        <taxon>Discoba</taxon>
        <taxon>Euglenozoa</taxon>
        <taxon>Kinetoplastea</taxon>
        <taxon>Metakinetoplastina</taxon>
        <taxon>Eubodonida</taxon>
        <taxon>Bodonidae</taxon>
        <taxon>Bodo</taxon>
    </lineage>
</organism>
<dbReference type="VEuPathDB" id="TriTrypDB:BSAL_83370"/>
<accession>A0A0S4J2Z2</accession>
<evidence type="ECO:0000313" key="4">
    <source>
        <dbReference type="Proteomes" id="UP000051952"/>
    </source>
</evidence>
<keyword evidence="4" id="KW-1185">Reference proteome</keyword>